<dbReference type="AlphaFoldDB" id="A0A7C9HTZ5"/>
<dbReference type="Proteomes" id="UP000483286">
    <property type="component" value="Unassembled WGS sequence"/>
</dbReference>
<proteinExistence type="predicted"/>
<dbReference type="PANTHER" id="PTHR34408:SF1">
    <property type="entry name" value="GLYCOSYL HYDROLASE FAMILY 19 DOMAIN-CONTAINING PROTEIN HI_1415"/>
    <property type="match status" value="1"/>
</dbReference>
<dbReference type="InterPro" id="IPR023346">
    <property type="entry name" value="Lysozyme-like_dom_sf"/>
</dbReference>
<dbReference type="RefSeq" id="WP_157461232.1">
    <property type="nucleotide sequence ID" value="NZ_WQLB01000038.1"/>
</dbReference>
<comment type="caution">
    <text evidence="1">The sequence shown here is derived from an EMBL/GenBank/DDBJ whole genome shotgun (WGS) entry which is preliminary data.</text>
</comment>
<dbReference type="Gene3D" id="1.10.530.10">
    <property type="match status" value="1"/>
</dbReference>
<organism evidence="1 2">
    <name type="scientific">Deinococcus arboris</name>
    <dbReference type="NCBI Taxonomy" id="2682977"/>
    <lineage>
        <taxon>Bacteria</taxon>
        <taxon>Thermotogati</taxon>
        <taxon>Deinococcota</taxon>
        <taxon>Deinococci</taxon>
        <taxon>Deinococcales</taxon>
        <taxon>Deinococcaceae</taxon>
        <taxon>Deinococcus</taxon>
    </lineage>
</organism>
<dbReference type="InterPro" id="IPR052354">
    <property type="entry name" value="Cell_Wall_Dynamics_Protein"/>
</dbReference>
<name>A0A7C9HTZ5_9DEIO</name>
<evidence type="ECO:0000313" key="2">
    <source>
        <dbReference type="Proteomes" id="UP000483286"/>
    </source>
</evidence>
<sequence>MNLILTPEHIRAVATNPAPNGVVHALAPVIRRFDIDQTPERLGMFLAQWGHESNFVVQSENLNYSAERLCQVWPNRFPNMAAARPYARNPQALANKVYNGRMGNRAGSNDGWTFRGRGWPQLTGRDGYRAYGRLVGLDLEGNPDLLLRPEASAAVCGAFWTHKRLRSDPRSANQMADQGDMVSVTLLINGGENGLQDRLARYRRVIPLLRDQAEALKAQQAVVFPVQTLFVNGVELPLGSATIEGDTITLPSGTHRIVKQNQVGTKLYVQTS</sequence>
<dbReference type="EMBL" id="WQLB01000038">
    <property type="protein sequence ID" value="MVN88973.1"/>
    <property type="molecule type" value="Genomic_DNA"/>
</dbReference>
<reference evidence="1 2" key="1">
    <citation type="submission" date="2019-12" db="EMBL/GenBank/DDBJ databases">
        <title>Deinococcus sp. HMF7620 Genome sequencing and assembly.</title>
        <authorList>
            <person name="Kang H."/>
            <person name="Kim H."/>
            <person name="Joh K."/>
        </authorList>
    </citation>
    <scope>NUCLEOTIDE SEQUENCE [LARGE SCALE GENOMIC DNA]</scope>
    <source>
        <strain evidence="1 2">HMF7620</strain>
    </source>
</reference>
<dbReference type="GO" id="GO:0016787">
    <property type="term" value="F:hydrolase activity"/>
    <property type="evidence" value="ECO:0007669"/>
    <property type="project" value="UniProtKB-KW"/>
</dbReference>
<accession>A0A7C9HTZ5</accession>
<keyword evidence="1" id="KW-0378">Hydrolase</keyword>
<gene>
    <name evidence="1" type="ORF">GO986_19720</name>
</gene>
<dbReference type="PANTHER" id="PTHR34408">
    <property type="entry name" value="FAMILY PROTEIN, PUTATIVE-RELATED"/>
    <property type="match status" value="1"/>
</dbReference>
<dbReference type="SUPFAM" id="SSF53955">
    <property type="entry name" value="Lysozyme-like"/>
    <property type="match status" value="1"/>
</dbReference>
<keyword evidence="2" id="KW-1185">Reference proteome</keyword>
<evidence type="ECO:0000313" key="1">
    <source>
        <dbReference type="EMBL" id="MVN88973.1"/>
    </source>
</evidence>
<protein>
    <submittedName>
        <fullName evidence="1">Glycoside hydrolase family 19 protein</fullName>
    </submittedName>
</protein>